<feature type="chain" id="PRO_5017429824" description="LTXXQ motif family protein" evidence="1">
    <location>
        <begin position="21"/>
        <end position="157"/>
    </location>
</feature>
<keyword evidence="1" id="KW-0732">Signal</keyword>
<dbReference type="OrthoDB" id="7433236at2"/>
<reference evidence="2 3" key="1">
    <citation type="submission" date="2018-08" db="EMBL/GenBank/DDBJ databases">
        <title>Genomic Encyclopedia of Type Strains, Phase IV (KMG-IV): sequencing the most valuable type-strain genomes for metagenomic binning, comparative biology and taxonomic classification.</title>
        <authorList>
            <person name="Goeker M."/>
        </authorList>
    </citation>
    <scope>NUCLEOTIDE SEQUENCE [LARGE SCALE GENOMIC DNA]</scope>
    <source>
        <strain evidence="2 3">DSM 25527</strain>
    </source>
</reference>
<gene>
    <name evidence="2" type="ORF">DFR49_3570</name>
</gene>
<dbReference type="AlphaFoldDB" id="A0A397NPT2"/>
<keyword evidence="3" id="KW-1185">Reference proteome</keyword>
<accession>A0A397NPT2</accession>
<organism evidence="2 3">
    <name type="scientific">Hephaestia caeni</name>
    <dbReference type="NCBI Taxonomy" id="645617"/>
    <lineage>
        <taxon>Bacteria</taxon>
        <taxon>Pseudomonadati</taxon>
        <taxon>Pseudomonadota</taxon>
        <taxon>Alphaproteobacteria</taxon>
        <taxon>Sphingomonadales</taxon>
        <taxon>Sphingomonadaceae</taxon>
        <taxon>Hephaestia</taxon>
    </lineage>
</organism>
<evidence type="ECO:0000313" key="3">
    <source>
        <dbReference type="Proteomes" id="UP000266568"/>
    </source>
</evidence>
<proteinExistence type="predicted"/>
<dbReference type="Proteomes" id="UP000266568">
    <property type="component" value="Unassembled WGS sequence"/>
</dbReference>
<comment type="caution">
    <text evidence="2">The sequence shown here is derived from an EMBL/GenBank/DDBJ whole genome shotgun (WGS) entry which is preliminary data.</text>
</comment>
<evidence type="ECO:0000313" key="2">
    <source>
        <dbReference type="EMBL" id="RIA37683.1"/>
    </source>
</evidence>
<name>A0A397NPT2_9SPHN</name>
<protein>
    <recommendedName>
        <fullName evidence="4">LTXXQ motif family protein</fullName>
    </recommendedName>
</protein>
<dbReference type="RefSeq" id="WP_119036957.1">
    <property type="nucleotide sequence ID" value="NZ_QXDC01000004.1"/>
</dbReference>
<evidence type="ECO:0008006" key="4">
    <source>
        <dbReference type="Google" id="ProtNLM"/>
    </source>
</evidence>
<dbReference type="EMBL" id="QXDC01000004">
    <property type="protein sequence ID" value="RIA37683.1"/>
    <property type="molecule type" value="Genomic_DNA"/>
</dbReference>
<sequence>MRLRLFALPVLILAASAASAATQHRPPRWSWGKAGVDMAQYRADSIACAQQTVAHDISGSDPARAFQLATRLTDDETDPLEYQRAGQMIGVDRQIAKVKDMQYAMLEHCLTALGYRPFKLTDAQRDRLNDLAPGSDARREYLHGLAADPEVLAAQGD</sequence>
<feature type="signal peptide" evidence="1">
    <location>
        <begin position="1"/>
        <end position="20"/>
    </location>
</feature>
<evidence type="ECO:0000256" key="1">
    <source>
        <dbReference type="SAM" id="SignalP"/>
    </source>
</evidence>